<feature type="repeat" description="ANK" evidence="9">
    <location>
        <begin position="577"/>
        <end position="609"/>
    </location>
</feature>
<keyword evidence="7" id="KW-0472">Membrane</keyword>
<dbReference type="InterPro" id="IPR011029">
    <property type="entry name" value="DEATH-like_dom_sf"/>
</dbReference>
<evidence type="ECO:0000256" key="1">
    <source>
        <dbReference type="ARBA" id="ARBA00004245"/>
    </source>
</evidence>
<feature type="repeat" description="ANK" evidence="9">
    <location>
        <begin position="676"/>
        <end position="708"/>
    </location>
</feature>
<feature type="domain" description="ZU5" evidence="12">
    <location>
        <begin position="1090"/>
        <end position="1234"/>
    </location>
</feature>
<dbReference type="FunFam" id="2.60.220.30:FF:000001">
    <property type="entry name" value="Ankyrin-3 isoform 2"/>
    <property type="match status" value="1"/>
</dbReference>
<feature type="repeat" description="ANK" evidence="9">
    <location>
        <begin position="379"/>
        <end position="411"/>
    </location>
</feature>
<feature type="domain" description="Death" evidence="11">
    <location>
        <begin position="1425"/>
        <end position="1506"/>
    </location>
</feature>
<keyword evidence="6 9" id="KW-0040">ANK repeat</keyword>
<protein>
    <recommendedName>
        <fullName evidence="15">Ankyrin-2</fullName>
    </recommendedName>
</protein>
<dbReference type="Proteomes" id="UP001196413">
    <property type="component" value="Unassembled WGS sequence"/>
</dbReference>
<reference evidence="13" key="1">
    <citation type="submission" date="2021-06" db="EMBL/GenBank/DDBJ databases">
        <title>Parelaphostrongylus tenuis whole genome reference sequence.</title>
        <authorList>
            <person name="Garwood T.J."/>
            <person name="Larsen P.A."/>
            <person name="Fountain-Jones N.M."/>
            <person name="Garbe J.R."/>
            <person name="Macchietto M.G."/>
            <person name="Kania S.A."/>
            <person name="Gerhold R.W."/>
            <person name="Richards J.E."/>
            <person name="Wolf T.M."/>
        </authorList>
    </citation>
    <scope>NUCLEOTIDE SEQUENCE</scope>
    <source>
        <strain evidence="13">MNPRO001-30</strain>
        <tissue evidence="13">Meninges</tissue>
    </source>
</reference>
<dbReference type="SMART" id="SM00005">
    <property type="entry name" value="DEATH"/>
    <property type="match status" value="1"/>
</dbReference>
<evidence type="ECO:0000313" key="14">
    <source>
        <dbReference type="Proteomes" id="UP001196413"/>
    </source>
</evidence>
<dbReference type="GO" id="GO:0005856">
    <property type="term" value="C:cytoskeleton"/>
    <property type="evidence" value="ECO:0007669"/>
    <property type="project" value="UniProtKB-SubCell"/>
</dbReference>
<feature type="domain" description="ZU5" evidence="12">
    <location>
        <begin position="931"/>
        <end position="1088"/>
    </location>
</feature>
<dbReference type="GO" id="GO:0007165">
    <property type="term" value="P:signal transduction"/>
    <property type="evidence" value="ECO:0007669"/>
    <property type="project" value="InterPro"/>
</dbReference>
<dbReference type="Gene3D" id="2.60.40.2660">
    <property type="match status" value="1"/>
</dbReference>
<feature type="repeat" description="ANK" evidence="9">
    <location>
        <begin position="709"/>
        <end position="741"/>
    </location>
</feature>
<dbReference type="Pfam" id="PF00531">
    <property type="entry name" value="Death"/>
    <property type="match status" value="1"/>
</dbReference>
<dbReference type="SMART" id="SM00218">
    <property type="entry name" value="ZU5"/>
    <property type="match status" value="1"/>
</dbReference>
<feature type="repeat" description="ANK" evidence="9">
    <location>
        <begin position="119"/>
        <end position="151"/>
    </location>
</feature>
<evidence type="ECO:0000256" key="2">
    <source>
        <dbReference type="ARBA" id="ARBA00004370"/>
    </source>
</evidence>
<feature type="region of interest" description="Disordered" evidence="10">
    <location>
        <begin position="794"/>
        <end position="823"/>
    </location>
</feature>
<dbReference type="InterPro" id="IPR002110">
    <property type="entry name" value="Ankyrin_rpt"/>
</dbReference>
<feature type="repeat" description="ANK" evidence="9">
    <location>
        <begin position="610"/>
        <end position="642"/>
    </location>
</feature>
<evidence type="ECO:0000256" key="9">
    <source>
        <dbReference type="PROSITE-ProRule" id="PRU00023"/>
    </source>
</evidence>
<feature type="repeat" description="ANK" evidence="9">
    <location>
        <begin position="412"/>
        <end position="444"/>
    </location>
</feature>
<evidence type="ECO:0000256" key="7">
    <source>
        <dbReference type="ARBA" id="ARBA00023136"/>
    </source>
</evidence>
<dbReference type="PRINTS" id="PR01415">
    <property type="entry name" value="ANKYRIN"/>
</dbReference>
<evidence type="ECO:0000256" key="4">
    <source>
        <dbReference type="ARBA" id="ARBA00022553"/>
    </source>
</evidence>
<evidence type="ECO:0000256" key="5">
    <source>
        <dbReference type="ARBA" id="ARBA00022737"/>
    </source>
</evidence>
<evidence type="ECO:0000256" key="10">
    <source>
        <dbReference type="SAM" id="MobiDB-lite"/>
    </source>
</evidence>
<feature type="repeat" description="ANK" evidence="9">
    <location>
        <begin position="511"/>
        <end position="543"/>
    </location>
</feature>
<feature type="repeat" description="ANK" evidence="9">
    <location>
        <begin position="86"/>
        <end position="118"/>
    </location>
</feature>
<dbReference type="Pfam" id="PF00023">
    <property type="entry name" value="Ank"/>
    <property type="match status" value="4"/>
</dbReference>
<dbReference type="PROSITE" id="PS50297">
    <property type="entry name" value="ANK_REP_REGION"/>
    <property type="match status" value="21"/>
</dbReference>
<dbReference type="Pfam" id="PF17809">
    <property type="entry name" value="UPA_2"/>
    <property type="match status" value="1"/>
</dbReference>
<sequence>MATEGDPPPDLNNRQSGEGSASASFLRAARAGNFDKVLELLRGGTDINTCNANGLNALHLASKEGHSEVVRELLKRGAHVDSATKKGNTALHIASLAGQSLIVTILVENGANVNVQSLNGFTPLYMAAQENHEDVVRFLLSHGANQALSTEDGFTPLAVALQQGHDRVVAVLLENDARGKVRLPALHIAAKKDDIRAATLLLQNEHNADVTSKSGFTPLHIAAHYGNENVAQLLIDKGANVNYQARHNISPLHVATKWGRTNMVELLLKHGAIIDSRTRDLLTPLHCASRSGHDQVVDLLLEKGAPISAKTKNGLAPLHMAAQGDHVDSARILLYHRAPVDDVTVDYLTPLHVAAHCGHVRVAKLLLDRNADPNARALNGFTPLHIACKKNRIKVVELLLKYHASIEATTESGLSPLHVASFMGAINIVILLLQQGANPDLATVRGETPLHLAARANQTDVVRVLIRNGAKVDAQARELQTPLHIASRLGNTDIVVLLLQAGANSNAATRDQYTPLHIAAKEGQEEVAAILLDHNAEKSVLTKKGFTPLHLASKYGNVEVAKLLLERGTPVDIEGKNQVTPLHVAAHYNNDKVAMLLLDHGASARAAAKNGYTPLHIAAKKNQMDIATTLLQYQPDPNAKSRAGFTPLHLAAQEGHREMSALLIENGSDVGSKANNGLTAMHLCAQEDRVPVAEELVKHGADVNSKTNAGYTPLHVACHFGQLNMVRFLVEHGANLGETTHASYTPLHQAAQQGHNHCVRYLLEHGASPNVQTTNGQTPLSIAQRLGYVSVVETLKNRDGNHRNHRDNDESEDEGAAAEHEAATAHVKDFSDTLTQGLADSTGVHMIHTGEQLLSKSVEFDGTTSPRAPTAAVAPAATVTLTDGPDRLDELIRRAQAQPVLTGMNDTSVLDHSFAVNDNVPIGHHIAQPSFLISFLVDARGGAMRGCRHSGVRIIIPPRKASQPIRVTCRYLRKDKLAHPPPLSEGEELASRILEMAPAGAKFLGPVILEVPHFASLRDREREIVILRSDDGQHWKEHQLEATEDAVQEVLNESFDAEELAQLDDLHTPRITRILTNDFPMYFAVVTRVRQEVHCVGPEGGVIMSSVVPRVQAIFPDGSLTKTIKVSVQAQPVPQEMVTRLHGNRVAVSPIVTVEPRRRKFHKPITLCIPLPQSSNKGMLTQYSGQPGQEPPTLRLLCSITGGSAPAQWEDITGTTQLTFTGDEVSFTTTVSARFWLMDCQTPRDAARMAQEVYNEAICIPYMAKFAVFARRTFPVEGQLRVFCMTDDKEDKTLEKQEHFKMIAKSRDVEVLKGKHQFLEFSGNLVPVTKSGDQLSLFFLPFQENRLAFMVKTRSKEDSEAATEGRIAFMTEPKIRSESLAPQHPICTLAISLPEYTGEQPKVVIKKDTTPFEVKYEGALEKDLPEFVHNNVLKGIGADWQRLARALELPYRDIQYIRQNYPGKEITNVLKIWIHLKKEEASPDRLDNALRRIGRDDIVRSIVHGEPDTLSYGNGSDSPASKRFDPPKYVDLPATIQRAYDTSPTVTRHEVRHVETIGEEHPVKEMELRFLQEHVLNLWMLLEATRSSQKKTKCLRCELLSGRNVTYMTLLMDQWLKRGTITTTYEDDVAVNEHVVDRTVPLNEEEQRKWEELNRLAGHKDYVENEEEPLPEGIEQEIDTERHTEPDGTVVTTTTITSHHISQSPAPTSEEGEAEDASQEEKNHIGKMSCCKAVVAGVTQNGETICYGVIEAEDGTTSSAPVHLVSTLNNYEAENWDGQHADDDRHHQDITDEHETTHHSAVVLPTITSEDDEGTTKRSEDTPIASSTQFERIRSPSLAAAILDSGDSKGEAEVGFFHPSSAVTPLLEAEEAEENAPKSPAATGETGHPSESSPVNVLPEGGNEEEHLLANLLLTLRSLKMTAPDRHAAAVNRLRELEEELRKAGAVTPADPVISDAVARALAAAGPGRDVQIRVNQSRHTTTTKTVYETETPGMVGLDEEKIRALHQQMLASLTSAATDATPDSGTAQKKETAEEGYTNEDGSVVVSKKMTRIVTTTKTTLPGDGESAPGE</sequence>
<dbReference type="Pfam" id="PF12796">
    <property type="entry name" value="Ank_2"/>
    <property type="match status" value="8"/>
</dbReference>
<dbReference type="FunFam" id="1.25.40.20:FF:000001">
    <property type="entry name" value="Ankyrin-2 isoform 2"/>
    <property type="match status" value="1"/>
</dbReference>
<dbReference type="FunFam" id="1.25.40.20:FF:000095">
    <property type="entry name" value="Ankyrin 2, isoform J"/>
    <property type="match status" value="1"/>
</dbReference>
<dbReference type="Pfam" id="PF00791">
    <property type="entry name" value="ZU5"/>
    <property type="match status" value="1"/>
</dbReference>
<dbReference type="Gene3D" id="2.60.220.30">
    <property type="match status" value="2"/>
</dbReference>
<evidence type="ECO:0000256" key="3">
    <source>
        <dbReference type="ARBA" id="ARBA00022490"/>
    </source>
</evidence>
<feature type="region of interest" description="Disordered" evidence="10">
    <location>
        <begin position="2016"/>
        <end position="2043"/>
    </location>
</feature>
<feature type="compositionally biased region" description="Basic and acidic residues" evidence="10">
    <location>
        <begin position="795"/>
        <end position="808"/>
    </location>
</feature>
<comment type="caution">
    <text evidence="13">The sequence shown here is derived from an EMBL/GenBank/DDBJ whole genome shotgun (WGS) entry which is preliminary data.</text>
</comment>
<dbReference type="InterPro" id="IPR040745">
    <property type="entry name" value="Ankyrin_UPA"/>
</dbReference>
<keyword evidence="14" id="KW-1185">Reference proteome</keyword>
<proteinExistence type="predicted"/>
<comment type="subcellular location">
    <subcellularLocation>
        <location evidence="1">Cytoplasm</location>
        <location evidence="1">Cytoskeleton</location>
    </subcellularLocation>
    <subcellularLocation>
        <location evidence="2">Membrane</location>
    </subcellularLocation>
</comment>
<feature type="repeat" description="ANK" evidence="9">
    <location>
        <begin position="280"/>
        <end position="312"/>
    </location>
</feature>
<dbReference type="FunFam" id="1.25.40.20:FF:000003">
    <property type="entry name" value="Ankyrin, isoform B"/>
    <property type="match status" value="1"/>
</dbReference>
<dbReference type="EMBL" id="JAHQIW010004423">
    <property type="protein sequence ID" value="KAJ1362352.1"/>
    <property type="molecule type" value="Genomic_DNA"/>
</dbReference>
<dbReference type="InterPro" id="IPR000906">
    <property type="entry name" value="ZU5_dom"/>
</dbReference>
<feature type="repeat" description="ANK" evidence="9">
    <location>
        <begin position="346"/>
        <end position="378"/>
    </location>
</feature>
<feature type="repeat" description="ANK" evidence="9">
    <location>
        <begin position="313"/>
        <end position="345"/>
    </location>
</feature>
<feature type="repeat" description="ANK" evidence="9">
    <location>
        <begin position="478"/>
        <end position="510"/>
    </location>
</feature>
<evidence type="ECO:0000259" key="12">
    <source>
        <dbReference type="PROSITE" id="PS51145"/>
    </source>
</evidence>
<dbReference type="PANTHER" id="PTHR24123:SF141">
    <property type="entry name" value="ANKYRIN 2, ISOFORM U"/>
    <property type="match status" value="1"/>
</dbReference>
<feature type="repeat" description="ANK" evidence="9">
    <location>
        <begin position="214"/>
        <end position="246"/>
    </location>
</feature>
<gene>
    <name evidence="13" type="ORF">KIN20_021875</name>
</gene>
<evidence type="ECO:0000259" key="11">
    <source>
        <dbReference type="PROSITE" id="PS50017"/>
    </source>
</evidence>
<feature type="repeat" description="ANK" evidence="9">
    <location>
        <begin position="247"/>
        <end position="279"/>
    </location>
</feature>
<feature type="repeat" description="ANK" evidence="9">
    <location>
        <begin position="152"/>
        <end position="177"/>
    </location>
</feature>
<dbReference type="InterPro" id="IPR000488">
    <property type="entry name" value="Death_dom"/>
</dbReference>
<keyword evidence="3" id="KW-0963">Cytoplasm</keyword>
<name>A0AAD5QUZ4_PARTN</name>
<dbReference type="PROSITE" id="PS50088">
    <property type="entry name" value="ANK_REPEAT"/>
    <property type="match status" value="21"/>
</dbReference>
<feature type="repeat" description="ANK" evidence="9">
    <location>
        <begin position="53"/>
        <end position="85"/>
    </location>
</feature>
<evidence type="ECO:0000256" key="6">
    <source>
        <dbReference type="ARBA" id="ARBA00023043"/>
    </source>
</evidence>
<dbReference type="PROSITE" id="PS50017">
    <property type="entry name" value="DEATH_DOMAIN"/>
    <property type="match status" value="1"/>
</dbReference>
<keyword evidence="8" id="KW-0206">Cytoskeleton</keyword>
<evidence type="ECO:0008006" key="15">
    <source>
        <dbReference type="Google" id="ProtNLM"/>
    </source>
</evidence>
<dbReference type="FunFam" id="2.60.220.30:FF:000002">
    <property type="entry name" value="Ankyrin-3 isoform 2"/>
    <property type="match status" value="1"/>
</dbReference>
<feature type="region of interest" description="Disordered" evidence="10">
    <location>
        <begin position="1696"/>
        <end position="1723"/>
    </location>
</feature>
<accession>A0AAD5QUZ4</accession>
<feature type="region of interest" description="Disordered" evidence="10">
    <location>
        <begin position="1792"/>
        <end position="1831"/>
    </location>
</feature>
<feature type="repeat" description="ANK" evidence="9">
    <location>
        <begin position="643"/>
        <end position="675"/>
    </location>
</feature>
<feature type="repeat" description="ANK" evidence="9">
    <location>
        <begin position="445"/>
        <end position="477"/>
    </location>
</feature>
<dbReference type="Gene3D" id="1.10.533.10">
    <property type="entry name" value="Death Domain, Fas"/>
    <property type="match status" value="1"/>
</dbReference>
<dbReference type="PANTHER" id="PTHR24123">
    <property type="entry name" value="ANKYRIN REPEAT-CONTAINING"/>
    <property type="match status" value="1"/>
</dbReference>
<feature type="repeat" description="ANK" evidence="9">
    <location>
        <begin position="742"/>
        <end position="774"/>
    </location>
</feature>
<organism evidence="13 14">
    <name type="scientific">Parelaphostrongylus tenuis</name>
    <name type="common">Meningeal worm</name>
    <dbReference type="NCBI Taxonomy" id="148309"/>
    <lineage>
        <taxon>Eukaryota</taxon>
        <taxon>Metazoa</taxon>
        <taxon>Ecdysozoa</taxon>
        <taxon>Nematoda</taxon>
        <taxon>Chromadorea</taxon>
        <taxon>Rhabditida</taxon>
        <taxon>Rhabditina</taxon>
        <taxon>Rhabditomorpha</taxon>
        <taxon>Strongyloidea</taxon>
        <taxon>Metastrongylidae</taxon>
        <taxon>Parelaphostrongylus</taxon>
    </lineage>
</organism>
<dbReference type="SUPFAM" id="SSF47986">
    <property type="entry name" value="DEATH domain"/>
    <property type="match status" value="1"/>
</dbReference>
<dbReference type="InterPro" id="IPR051165">
    <property type="entry name" value="Multifunctional_ANK_Repeat"/>
</dbReference>
<dbReference type="Gene3D" id="1.25.40.20">
    <property type="entry name" value="Ankyrin repeat-containing domain"/>
    <property type="match status" value="3"/>
</dbReference>
<dbReference type="InterPro" id="IPR036770">
    <property type="entry name" value="Ankyrin_rpt-contain_sf"/>
</dbReference>
<feature type="compositionally biased region" description="Low complexity" evidence="10">
    <location>
        <begin position="2016"/>
        <end position="2028"/>
    </location>
</feature>
<evidence type="ECO:0000256" key="8">
    <source>
        <dbReference type="ARBA" id="ARBA00023212"/>
    </source>
</evidence>
<dbReference type="SMART" id="SM00248">
    <property type="entry name" value="ANK"/>
    <property type="match status" value="24"/>
</dbReference>
<feature type="repeat" description="ANK" evidence="9">
    <location>
        <begin position="544"/>
        <end position="576"/>
    </location>
</feature>
<evidence type="ECO:0000313" key="13">
    <source>
        <dbReference type="EMBL" id="KAJ1362352.1"/>
    </source>
</evidence>
<dbReference type="SUPFAM" id="SSF48403">
    <property type="entry name" value="Ankyrin repeat"/>
    <property type="match status" value="3"/>
</dbReference>
<dbReference type="GO" id="GO:0016020">
    <property type="term" value="C:membrane"/>
    <property type="evidence" value="ECO:0007669"/>
    <property type="project" value="UniProtKB-SubCell"/>
</dbReference>
<keyword evidence="5" id="KW-0677">Repeat</keyword>
<feature type="region of interest" description="Disordered" evidence="10">
    <location>
        <begin position="1867"/>
        <end position="1901"/>
    </location>
</feature>
<dbReference type="PROSITE" id="PS51145">
    <property type="entry name" value="ZU5"/>
    <property type="match status" value="2"/>
</dbReference>
<keyword evidence="4" id="KW-0597">Phosphoprotein</keyword>